<feature type="transmembrane region" description="Helical" evidence="10">
    <location>
        <begin position="710"/>
        <end position="731"/>
    </location>
</feature>
<evidence type="ECO:0000256" key="11">
    <source>
        <dbReference type="SAM" id="SignalP"/>
    </source>
</evidence>
<dbReference type="Pfam" id="PF17971">
    <property type="entry name" value="LIFR_D2"/>
    <property type="match status" value="1"/>
</dbReference>
<dbReference type="SUPFAM" id="SSF49265">
    <property type="entry name" value="Fibronectin type III"/>
    <property type="match status" value="3"/>
</dbReference>
<keyword evidence="7 10" id="KW-0472">Membrane</keyword>
<organism evidence="13 14">
    <name type="scientific">Oryzias javanicus</name>
    <name type="common">Javanese ricefish</name>
    <name type="synonym">Aplocheilus javanicus</name>
    <dbReference type="NCBI Taxonomy" id="123683"/>
    <lineage>
        <taxon>Eukaryota</taxon>
        <taxon>Metazoa</taxon>
        <taxon>Chordata</taxon>
        <taxon>Craniata</taxon>
        <taxon>Vertebrata</taxon>
        <taxon>Euteleostomi</taxon>
        <taxon>Actinopterygii</taxon>
        <taxon>Neopterygii</taxon>
        <taxon>Teleostei</taxon>
        <taxon>Neoteleostei</taxon>
        <taxon>Acanthomorphata</taxon>
        <taxon>Ovalentaria</taxon>
        <taxon>Atherinomorphae</taxon>
        <taxon>Beloniformes</taxon>
        <taxon>Adrianichthyidae</taxon>
        <taxon>Oryziinae</taxon>
        <taxon>Oryzias</taxon>
    </lineage>
</organism>
<dbReference type="CDD" id="cd00063">
    <property type="entry name" value="FN3"/>
    <property type="match status" value="2"/>
</dbReference>
<feature type="domain" description="Fibronectin type-III" evidence="12">
    <location>
        <begin position="320"/>
        <end position="413"/>
    </location>
</feature>
<dbReference type="Pfam" id="PF25552">
    <property type="entry name" value="LIFR_D4"/>
    <property type="match status" value="1"/>
</dbReference>
<dbReference type="InterPro" id="IPR036116">
    <property type="entry name" value="FN3_sf"/>
</dbReference>
<evidence type="ECO:0000256" key="7">
    <source>
        <dbReference type="ARBA" id="ARBA00023136"/>
    </source>
</evidence>
<dbReference type="InterPro" id="IPR013783">
    <property type="entry name" value="Ig-like_fold"/>
</dbReference>
<evidence type="ECO:0000256" key="6">
    <source>
        <dbReference type="ARBA" id="ARBA00022989"/>
    </source>
</evidence>
<evidence type="ECO:0000256" key="9">
    <source>
        <dbReference type="ARBA" id="ARBA00023180"/>
    </source>
</evidence>
<evidence type="ECO:0000256" key="1">
    <source>
        <dbReference type="ARBA" id="ARBA00004479"/>
    </source>
</evidence>
<comment type="subcellular location">
    <subcellularLocation>
        <location evidence="1">Membrane</location>
        <topology evidence="1">Single-pass type I membrane protein</topology>
    </subcellularLocation>
</comment>
<reference evidence="13 14" key="1">
    <citation type="submission" date="2018-11" db="EMBL/GenBank/DDBJ databases">
        <authorList>
            <person name="Lopez-Roques C."/>
            <person name="Donnadieu C."/>
            <person name="Bouchez O."/>
            <person name="Klopp C."/>
            <person name="Cabau C."/>
            <person name="Zahm M."/>
        </authorList>
    </citation>
    <scope>NUCLEOTIDE SEQUENCE [LARGE SCALE GENOMIC DNA]</scope>
    <source>
        <strain evidence="13">RS831</strain>
        <tissue evidence="13">Whole body</tissue>
    </source>
</reference>
<dbReference type="Gene3D" id="2.60.40.10">
    <property type="entry name" value="Immunoglobulins"/>
    <property type="match status" value="7"/>
</dbReference>
<evidence type="ECO:0000256" key="8">
    <source>
        <dbReference type="ARBA" id="ARBA00023170"/>
    </source>
</evidence>
<name>A0A3S2PFJ3_ORYJA</name>
<feature type="chain" id="PRO_5018584490" description="Fibronectin type-III domain-containing protein" evidence="11">
    <location>
        <begin position="32"/>
        <end position="902"/>
    </location>
</feature>
<dbReference type="PROSITE" id="PS50853">
    <property type="entry name" value="FN3"/>
    <property type="match status" value="3"/>
</dbReference>
<dbReference type="PANTHER" id="PTHR48423:SF1">
    <property type="entry name" value="INTERLEUKIN-27 RECEPTOR SUBUNIT ALPHA"/>
    <property type="match status" value="1"/>
</dbReference>
<feature type="signal peptide" evidence="11">
    <location>
        <begin position="1"/>
        <end position="31"/>
    </location>
</feature>
<dbReference type="AlphaFoldDB" id="A0A3S2PFJ3"/>
<gene>
    <name evidence="13" type="ORF">OJAV_G00116850</name>
</gene>
<evidence type="ECO:0000256" key="5">
    <source>
        <dbReference type="ARBA" id="ARBA00022737"/>
    </source>
</evidence>
<dbReference type="InterPro" id="IPR040817">
    <property type="entry name" value="LIFR_D2"/>
</dbReference>
<evidence type="ECO:0000256" key="3">
    <source>
        <dbReference type="ARBA" id="ARBA00022692"/>
    </source>
</evidence>
<evidence type="ECO:0000256" key="10">
    <source>
        <dbReference type="SAM" id="Phobius"/>
    </source>
</evidence>
<dbReference type="EMBL" id="CM012448">
    <property type="protein sequence ID" value="RVE65473.1"/>
    <property type="molecule type" value="Genomic_DNA"/>
</dbReference>
<dbReference type="OrthoDB" id="6382334at2759"/>
<keyword evidence="9" id="KW-0325">Glycoprotein</keyword>
<dbReference type="GO" id="GO:0005886">
    <property type="term" value="C:plasma membrane"/>
    <property type="evidence" value="ECO:0007669"/>
    <property type="project" value="UniProtKB-ARBA"/>
</dbReference>
<evidence type="ECO:0000313" key="14">
    <source>
        <dbReference type="Proteomes" id="UP000283210"/>
    </source>
</evidence>
<keyword evidence="8" id="KW-0675">Receptor</keyword>
<dbReference type="OMA" id="GKMMQYN"/>
<comment type="similarity">
    <text evidence="2">Belongs to the type I cytokine receptor family. Type 2 subfamily.</text>
</comment>
<dbReference type="Proteomes" id="UP000283210">
    <property type="component" value="Chromosome 12"/>
</dbReference>
<dbReference type="Pfam" id="PF00041">
    <property type="entry name" value="fn3"/>
    <property type="match status" value="1"/>
</dbReference>
<protein>
    <recommendedName>
        <fullName evidence="12">Fibronectin type-III domain-containing protein</fullName>
    </recommendedName>
</protein>
<feature type="domain" description="Fibronectin type-III" evidence="12">
    <location>
        <begin position="518"/>
        <end position="610"/>
    </location>
</feature>
<proteinExistence type="inferred from homology"/>
<evidence type="ECO:0000259" key="12">
    <source>
        <dbReference type="PROSITE" id="PS50853"/>
    </source>
</evidence>
<accession>A0A3S2PFJ3</accession>
<evidence type="ECO:0000256" key="2">
    <source>
        <dbReference type="ARBA" id="ARBA00008921"/>
    </source>
</evidence>
<keyword evidence="14" id="KW-1185">Reference proteome</keyword>
<evidence type="ECO:0000313" key="13">
    <source>
        <dbReference type="EMBL" id="RVE65473.1"/>
    </source>
</evidence>
<dbReference type="InterPro" id="IPR003961">
    <property type="entry name" value="FN3_dom"/>
</dbReference>
<sequence length="902" mass="102602">MPFWGYVQKRIMKTWNLLLLLLCSRLTAGRGQDEGLLPCKPQNLNLTGSGQKLELRWEDGPSCSSMTDAFIYELRVLVADKQMHYDEGTLMPDQTERIHTWTWTLPLYCGPHSVRLTYRYNNTSSWAEQTLIGRPVSKTEVFPKDKLFEVGSSATFCCVVPPGESFVNMTFDDYSGSSISRISNQTYVMTVLLKEALDGCIDVKCETSKTQAGTCTFINYPPADRDLQCETQDLESVECQWSLGRNDYWYHHNPMEYHLLGREEACLSFSTPHSRLTGRCSQKVQVDAGEKNWTVTAQNKLGKVTLYDPADLSKRVRMFAPEAVTVVNVNARNATLQWRWGVKRYYHMSTKCQIHLNFSNTVSEVFGFGLNWTLLTNLIPNASYGVKIRCGTTQHFWKWGDWSKVVDFHTKTDVPEALNVWMQRNNNKTWIVWKIPPANQSGGEILDYTVGLTKASGRGHQNTTTVPRRDNFLQFTLDPLQEQYTCETHQRSVQMRNLICVAQSSSPATITISTPDETQMKTSRIRGSNGAFSVSWRDSPEASCGYIVDWYPVERPWSVDWLKLPPNQTSANITNLTDGCRYFLSVYACTQGSPVLLEKREGYATETKIEKKLFKLLKHEQKNLDMEVSWDPIPLRQQTAYIQGYSLYCWNSNNHVVNVSTADPEATRLTARSLKVDSYQFVLTAHTAGGECCKETFSVTLNSPTDKMPWLVLSSLGALFLFLLFVTIICYKQWRCIKKSIFPPIPKPVLVNKWMTSPDSLQSPHLLRAQIHPIDIPQLCKKPKAAVPERATQDGRHWTFSQSPKGYTNQPLQMFTPSHLRADSTTINAPSSSFRGNVQNPSYDLKVWSEDQNSSSEYPLLDPSPPGQYKPQACMEIFRPDPVREGSMKCIPCNSAYISFPR</sequence>
<keyword evidence="4 11" id="KW-0732">Signal</keyword>
<dbReference type="PANTHER" id="PTHR48423">
    <property type="entry name" value="INTERLEUKIN-27 RECEPTOR SUBUNIT ALPHA"/>
    <property type="match status" value="1"/>
</dbReference>
<keyword evidence="3 10" id="KW-0812">Transmembrane</keyword>
<feature type="domain" description="Fibronectin type-III" evidence="12">
    <location>
        <begin position="414"/>
        <end position="517"/>
    </location>
</feature>
<dbReference type="InterPro" id="IPR052672">
    <property type="entry name" value="Type1_Cytokine_Rcpt_Type2"/>
</dbReference>
<keyword evidence="5" id="KW-0677">Repeat</keyword>
<dbReference type="SMART" id="SM00060">
    <property type="entry name" value="FN3"/>
    <property type="match status" value="2"/>
</dbReference>
<keyword evidence="6 10" id="KW-1133">Transmembrane helix</keyword>
<reference evidence="13 14" key="2">
    <citation type="submission" date="2019-01" db="EMBL/GenBank/DDBJ databases">
        <title>A chromosome length genome reference of the Java medaka (oryzias javanicus).</title>
        <authorList>
            <person name="Herpin A."/>
            <person name="Takehana Y."/>
            <person name="Naruse K."/>
            <person name="Ansai S."/>
            <person name="Kawaguchi M."/>
        </authorList>
    </citation>
    <scope>NUCLEOTIDE SEQUENCE [LARGE SCALE GENOMIC DNA]</scope>
    <source>
        <strain evidence="13">RS831</strain>
        <tissue evidence="13">Whole body</tissue>
    </source>
</reference>
<evidence type="ECO:0000256" key="4">
    <source>
        <dbReference type="ARBA" id="ARBA00022729"/>
    </source>
</evidence>